<feature type="transmembrane region" description="Helical" evidence="6">
    <location>
        <begin position="77"/>
        <end position="94"/>
    </location>
</feature>
<evidence type="ECO:0000256" key="2">
    <source>
        <dbReference type="ARBA" id="ARBA00007362"/>
    </source>
</evidence>
<dbReference type="SUPFAM" id="SSF103481">
    <property type="entry name" value="Multidrug resistance efflux transporter EmrE"/>
    <property type="match status" value="2"/>
</dbReference>
<proteinExistence type="inferred from homology"/>
<dbReference type="PANTHER" id="PTHR32322:SF2">
    <property type="entry name" value="EAMA DOMAIN-CONTAINING PROTEIN"/>
    <property type="match status" value="1"/>
</dbReference>
<dbReference type="Proteomes" id="UP000020595">
    <property type="component" value="Unassembled WGS sequence"/>
</dbReference>
<dbReference type="EMBL" id="JEWH01000084">
    <property type="protein sequence ID" value="EXB03590.1"/>
    <property type="molecule type" value="Genomic_DNA"/>
</dbReference>
<feature type="transmembrane region" description="Helical" evidence="6">
    <location>
        <begin position="155"/>
        <end position="174"/>
    </location>
</feature>
<dbReference type="PANTHER" id="PTHR32322">
    <property type="entry name" value="INNER MEMBRANE TRANSPORTER"/>
    <property type="match status" value="1"/>
</dbReference>
<evidence type="ECO:0000313" key="9">
    <source>
        <dbReference type="Proteomes" id="UP000020595"/>
    </source>
</evidence>
<reference evidence="8 9" key="1">
    <citation type="submission" date="2014-02" db="EMBL/GenBank/DDBJ databases">
        <title>Comparative genomics and transcriptomics to identify genetic mechanisms underlying the emergence of carbapenem resistant Acinetobacter baumannii (CRAb).</title>
        <authorList>
            <person name="Harris A.D."/>
            <person name="Johnson K.J."/>
            <person name="George J."/>
            <person name="Shefchek K."/>
            <person name="Daugherty S.C."/>
            <person name="Parankush S."/>
            <person name="Sadzewicz L."/>
            <person name="Tallon L."/>
            <person name="Sengamalay N."/>
            <person name="Hazen T.H."/>
            <person name="Rasko D.A."/>
        </authorList>
    </citation>
    <scope>NUCLEOTIDE SEQUENCE [LARGE SCALE GENOMIC DNA]</scope>
    <source>
        <strain evidence="8 9">1295743</strain>
    </source>
</reference>
<evidence type="ECO:0000256" key="1">
    <source>
        <dbReference type="ARBA" id="ARBA00004141"/>
    </source>
</evidence>
<feature type="transmembrane region" description="Helical" evidence="6">
    <location>
        <begin position="252"/>
        <end position="268"/>
    </location>
</feature>
<feature type="transmembrane region" description="Helical" evidence="6">
    <location>
        <begin position="131"/>
        <end position="149"/>
    </location>
</feature>
<sequence length="292" mass="31614">MNMTKKGGMGITFFVPMVFVLLWSTGFIAAKFTIAYAPPFKLLFLRGLLSCLVFLVMVLIARVKFPPVKSIIEQMKAGLLMHTLFLGGCFYAINQGMSPALVALITGLQPILTAIILSFSDQASMSRMKWLGVVVGFVGVCLVLSPSKTSNHVELIPLISAVLALVGVTTGALYQKKVNSTGHILSLTFFQYVSLTLVMGILSYFFESDTVVAWSLSFIAGLVWLVVGVSVSAILLLIYLLKIGEATKVTTYFYLVPVATALEAWLFFAEPITMGTAVGMLTTIIGMVLVII</sequence>
<gene>
    <name evidence="8" type="ORF">J512_3948</name>
</gene>
<feature type="domain" description="EamA" evidence="7">
    <location>
        <begin position="158"/>
        <end position="291"/>
    </location>
</feature>
<dbReference type="InterPro" id="IPR037185">
    <property type="entry name" value="EmrE-like"/>
</dbReference>
<evidence type="ECO:0000256" key="6">
    <source>
        <dbReference type="SAM" id="Phobius"/>
    </source>
</evidence>
<dbReference type="AlphaFoldDB" id="A0A009HKN8"/>
<keyword evidence="4 6" id="KW-1133">Transmembrane helix</keyword>
<dbReference type="Pfam" id="PF00892">
    <property type="entry name" value="EamA"/>
    <property type="match status" value="2"/>
</dbReference>
<comment type="caution">
    <text evidence="8">The sequence shown here is derived from an EMBL/GenBank/DDBJ whole genome shotgun (WGS) entry which is preliminary data.</text>
</comment>
<feature type="domain" description="EamA" evidence="7">
    <location>
        <begin position="17"/>
        <end position="144"/>
    </location>
</feature>
<keyword evidence="5 6" id="KW-0472">Membrane</keyword>
<dbReference type="InterPro" id="IPR050638">
    <property type="entry name" value="AA-Vitamin_Transporters"/>
</dbReference>
<feature type="transmembrane region" description="Helical" evidence="6">
    <location>
        <begin position="274"/>
        <end position="291"/>
    </location>
</feature>
<evidence type="ECO:0000259" key="7">
    <source>
        <dbReference type="Pfam" id="PF00892"/>
    </source>
</evidence>
<evidence type="ECO:0000313" key="8">
    <source>
        <dbReference type="EMBL" id="EXB03590.1"/>
    </source>
</evidence>
<evidence type="ECO:0000256" key="3">
    <source>
        <dbReference type="ARBA" id="ARBA00022692"/>
    </source>
</evidence>
<feature type="transmembrane region" description="Helical" evidence="6">
    <location>
        <begin position="43"/>
        <end position="65"/>
    </location>
</feature>
<evidence type="ECO:0000256" key="5">
    <source>
        <dbReference type="ARBA" id="ARBA00023136"/>
    </source>
</evidence>
<feature type="transmembrane region" description="Helical" evidence="6">
    <location>
        <begin position="100"/>
        <end position="119"/>
    </location>
</feature>
<dbReference type="RefSeq" id="WP_031953629.1">
    <property type="nucleotide sequence ID" value="NZ_JEWH01000084.1"/>
</dbReference>
<protein>
    <submittedName>
        <fullName evidence="8">EamA-like transporter family protein</fullName>
    </submittedName>
</protein>
<keyword evidence="3 6" id="KW-0812">Transmembrane</keyword>
<accession>A0A009HKN8</accession>
<evidence type="ECO:0000256" key="4">
    <source>
        <dbReference type="ARBA" id="ARBA00022989"/>
    </source>
</evidence>
<dbReference type="InterPro" id="IPR000620">
    <property type="entry name" value="EamA_dom"/>
</dbReference>
<comment type="similarity">
    <text evidence="2">Belongs to the EamA transporter family.</text>
</comment>
<feature type="transmembrane region" description="Helical" evidence="6">
    <location>
        <begin position="186"/>
        <end position="206"/>
    </location>
</feature>
<feature type="transmembrane region" description="Helical" evidence="6">
    <location>
        <begin position="12"/>
        <end position="37"/>
    </location>
</feature>
<name>A0A009HKN8_ACIB9</name>
<dbReference type="PATRIC" id="fig|1310613.3.peg.3776"/>
<organism evidence="8 9">
    <name type="scientific">Acinetobacter baumannii (strain 1295743)</name>
    <dbReference type="NCBI Taxonomy" id="1310613"/>
    <lineage>
        <taxon>Bacteria</taxon>
        <taxon>Pseudomonadati</taxon>
        <taxon>Pseudomonadota</taxon>
        <taxon>Gammaproteobacteria</taxon>
        <taxon>Moraxellales</taxon>
        <taxon>Moraxellaceae</taxon>
        <taxon>Acinetobacter</taxon>
        <taxon>Acinetobacter calcoaceticus/baumannii complex</taxon>
    </lineage>
</organism>
<comment type="subcellular location">
    <subcellularLocation>
        <location evidence="1">Membrane</location>
        <topology evidence="1">Multi-pass membrane protein</topology>
    </subcellularLocation>
</comment>
<dbReference type="GO" id="GO:0016020">
    <property type="term" value="C:membrane"/>
    <property type="evidence" value="ECO:0007669"/>
    <property type="project" value="UniProtKB-SubCell"/>
</dbReference>
<feature type="transmembrane region" description="Helical" evidence="6">
    <location>
        <begin position="212"/>
        <end position="240"/>
    </location>
</feature>